<evidence type="ECO:0000256" key="2">
    <source>
        <dbReference type="ARBA" id="ARBA00022741"/>
    </source>
</evidence>
<dbReference type="Gene3D" id="1.10.8.60">
    <property type="match status" value="2"/>
</dbReference>
<dbReference type="CDD" id="cd00009">
    <property type="entry name" value="AAA"/>
    <property type="match status" value="1"/>
</dbReference>
<dbReference type="Pfam" id="PF00004">
    <property type="entry name" value="AAA"/>
    <property type="match status" value="2"/>
</dbReference>
<dbReference type="InterPro" id="IPR050773">
    <property type="entry name" value="CbxX/CfxQ_RuBisCO_ESX"/>
</dbReference>
<keyword evidence="2" id="KW-0547">Nucleotide-binding</keyword>
<name>A0A1H9RW78_9BACI</name>
<dbReference type="PANTHER" id="PTHR43392">
    <property type="entry name" value="AAA-TYPE ATPASE FAMILY PROTEIN / ANKYRIN REPEAT FAMILY PROTEIN"/>
    <property type="match status" value="1"/>
</dbReference>
<dbReference type="FunFam" id="3.40.50.300:FF:000216">
    <property type="entry name" value="Type VII secretion ATPase EccA"/>
    <property type="match status" value="2"/>
</dbReference>
<dbReference type="AlphaFoldDB" id="A0A1H9RW78"/>
<organism evidence="5 6">
    <name type="scientific">Salisediminibacterium halotolerans</name>
    <dbReference type="NCBI Taxonomy" id="517425"/>
    <lineage>
        <taxon>Bacteria</taxon>
        <taxon>Bacillati</taxon>
        <taxon>Bacillota</taxon>
        <taxon>Bacilli</taxon>
        <taxon>Bacillales</taxon>
        <taxon>Bacillaceae</taxon>
        <taxon>Salisediminibacterium</taxon>
    </lineage>
</organism>
<sequence length="765" mass="87029">MEHREKPEQPFSEKIEELRRTSFSRLNEARLVRLYEQAAGSALSQEEEADLQAMMAAARFERKKAWDVRVNQWLRSAVAADPSPYVKNTLEYLIAALMDEPWFTADIPKIRETDHSQGKKTKTETVISLMKEANERYHKLQGIFSMLQAFQAPSSATIRQADDLLKEIGALLNRVIDDARAYETTISGIYASKEKKQQFDESLATLFHYTEQWEAMRETSSESPHSPLRDLQRMVGLEEVKRKVETYYYYLEYQRERKKQGYHFEDERSLNMVITGNPGTGKTTIARMLARIYHELGALPREEVLEVDRSHLVGAYVGQTEEKTMNVIEQAVGGVLFIDEAYSLKREGAGGADYGQTVIDTLVAAMTSGEYAGRFAVILAGYPEEMRRFLWSNPGLRSRFPETNHIHLPDFSMDELIEIAEHVALDNDFTLTDEAIRRLKNHIEKERVDESFGNARAVKNLVLEAIFYKGAEAAKEKNYSRHMLTVLDEHAFSFDDDRSSGNEQTAWTELDRLIGLTEVKEEVKKLSSFVRIQQERDQKGLPSIPIQLHAVFSGPPGTGKTTVAKLYSRILYELGLLKRGHLVVTGRSDLVAGYVGQTALKTKQKIREALGGVLFIDEAYALLEGPGTEGFGKEAIDTLVEEMTKHDENLIVILAGYEQPIQQLLASNPGLSSRFKKFITFPSYNVNELGEIITFFTEDYGYELQPGTLEALINYMEQAPPEGNARAMKDWTEEAIQRQAYRLVHQQYSDDDLTVLKKEDFLLTE</sequence>
<dbReference type="SUPFAM" id="SSF52540">
    <property type="entry name" value="P-loop containing nucleoside triphosphate hydrolases"/>
    <property type="match status" value="2"/>
</dbReference>
<feature type="domain" description="AAA+ ATPase" evidence="4">
    <location>
        <begin position="268"/>
        <end position="390"/>
    </location>
</feature>
<comment type="caution">
    <text evidence="5">The sequence shown here is derived from an EMBL/GenBank/DDBJ whole genome shotgun (WGS) entry which is preliminary data.</text>
</comment>
<dbReference type="InterPro" id="IPR000641">
    <property type="entry name" value="CbxX/CfxQ"/>
</dbReference>
<dbReference type="Gene3D" id="3.40.50.300">
    <property type="entry name" value="P-loop containing nucleotide triphosphate hydrolases"/>
    <property type="match status" value="2"/>
</dbReference>
<dbReference type="RefSeq" id="WP_245729743.1">
    <property type="nucleotide sequence ID" value="NZ_FOGV01000005.1"/>
</dbReference>
<evidence type="ECO:0000256" key="3">
    <source>
        <dbReference type="ARBA" id="ARBA00022840"/>
    </source>
</evidence>
<dbReference type="GO" id="GO:0005524">
    <property type="term" value="F:ATP binding"/>
    <property type="evidence" value="ECO:0007669"/>
    <property type="project" value="UniProtKB-KW"/>
</dbReference>
<dbReference type="InterPro" id="IPR027417">
    <property type="entry name" value="P-loop_NTPase"/>
</dbReference>
<dbReference type="PANTHER" id="PTHR43392:SF2">
    <property type="entry name" value="AAA-TYPE ATPASE FAMILY PROTEIN _ ANKYRIN REPEAT FAMILY PROTEIN"/>
    <property type="match status" value="1"/>
</dbReference>
<evidence type="ECO:0000313" key="5">
    <source>
        <dbReference type="EMBL" id="SER76996.1"/>
    </source>
</evidence>
<dbReference type="SMART" id="SM00382">
    <property type="entry name" value="AAA"/>
    <property type="match status" value="2"/>
</dbReference>
<accession>A0A1H9RW78</accession>
<dbReference type="InterPro" id="IPR041627">
    <property type="entry name" value="AAA_lid_6"/>
</dbReference>
<dbReference type="InterPro" id="IPR003959">
    <property type="entry name" value="ATPase_AAA_core"/>
</dbReference>
<keyword evidence="3" id="KW-0067">ATP-binding</keyword>
<comment type="similarity">
    <text evidence="1">Belongs to the CbxX/CfxQ family.</text>
</comment>
<gene>
    <name evidence="5" type="ORF">SAMN05444126_105125</name>
</gene>
<evidence type="ECO:0000313" key="6">
    <source>
        <dbReference type="Proteomes" id="UP000199318"/>
    </source>
</evidence>
<proteinExistence type="inferred from homology"/>
<dbReference type="Pfam" id="PF17866">
    <property type="entry name" value="AAA_lid_6"/>
    <property type="match status" value="2"/>
</dbReference>
<keyword evidence="6" id="KW-1185">Reference proteome</keyword>
<dbReference type="GO" id="GO:0016887">
    <property type="term" value="F:ATP hydrolysis activity"/>
    <property type="evidence" value="ECO:0007669"/>
    <property type="project" value="InterPro"/>
</dbReference>
<evidence type="ECO:0000259" key="4">
    <source>
        <dbReference type="SMART" id="SM00382"/>
    </source>
</evidence>
<dbReference type="Proteomes" id="UP000199318">
    <property type="component" value="Unassembled WGS sequence"/>
</dbReference>
<dbReference type="STRING" id="1464123.SAMN05444126_105125"/>
<dbReference type="InterPro" id="IPR003593">
    <property type="entry name" value="AAA+_ATPase"/>
</dbReference>
<protein>
    <submittedName>
        <fullName evidence="5">AAA+-type ATPase, SpoVK/Ycf46/Vps4 family</fullName>
    </submittedName>
</protein>
<dbReference type="EMBL" id="FOGV01000005">
    <property type="protein sequence ID" value="SER76996.1"/>
    <property type="molecule type" value="Genomic_DNA"/>
</dbReference>
<evidence type="ECO:0000256" key="1">
    <source>
        <dbReference type="ARBA" id="ARBA00010378"/>
    </source>
</evidence>
<dbReference type="PRINTS" id="PR00819">
    <property type="entry name" value="CBXCFQXSUPER"/>
</dbReference>
<feature type="domain" description="AAA+ ATPase" evidence="4">
    <location>
        <begin position="546"/>
        <end position="683"/>
    </location>
</feature>
<reference evidence="6" key="1">
    <citation type="submission" date="2016-10" db="EMBL/GenBank/DDBJ databases">
        <authorList>
            <person name="de Groot N.N."/>
        </authorList>
    </citation>
    <scope>NUCLEOTIDE SEQUENCE [LARGE SCALE GENOMIC DNA]</scope>
    <source>
        <strain evidence="6">10nlg</strain>
    </source>
</reference>